<feature type="transmembrane region" description="Helical" evidence="5">
    <location>
        <begin position="768"/>
        <end position="788"/>
    </location>
</feature>
<comment type="similarity">
    <text evidence="2">Belongs to the glycosyltransferase 2 family.</text>
</comment>
<organism evidence="6 7">
    <name type="scientific">Georgenia satyanarayanai</name>
    <dbReference type="NCBI Taxonomy" id="860221"/>
    <lineage>
        <taxon>Bacteria</taxon>
        <taxon>Bacillati</taxon>
        <taxon>Actinomycetota</taxon>
        <taxon>Actinomycetes</taxon>
        <taxon>Micrococcales</taxon>
        <taxon>Bogoriellaceae</taxon>
        <taxon>Georgenia</taxon>
    </lineage>
</organism>
<dbReference type="PANTHER" id="PTHR43179:SF12">
    <property type="entry name" value="GALACTOFURANOSYLTRANSFERASE GLFT2"/>
    <property type="match status" value="1"/>
</dbReference>
<dbReference type="Pfam" id="PF13641">
    <property type="entry name" value="Glyco_tranf_2_3"/>
    <property type="match status" value="1"/>
</dbReference>
<feature type="transmembrane region" description="Helical" evidence="5">
    <location>
        <begin position="637"/>
        <end position="658"/>
    </location>
</feature>
<dbReference type="AlphaFoldDB" id="A0A2Y9ALJ0"/>
<accession>A0A2Y9ALJ0</accession>
<dbReference type="Proteomes" id="UP000250222">
    <property type="component" value="Unassembled WGS sequence"/>
</dbReference>
<evidence type="ECO:0000313" key="6">
    <source>
        <dbReference type="EMBL" id="SSA43197.1"/>
    </source>
</evidence>
<evidence type="ECO:0000256" key="1">
    <source>
        <dbReference type="ARBA" id="ARBA00004776"/>
    </source>
</evidence>
<feature type="transmembrane region" description="Helical" evidence="5">
    <location>
        <begin position="396"/>
        <end position="416"/>
    </location>
</feature>
<sequence>MSATDAGAATTLAVVVSPGVSPYLPRTLRGLAEQTRPVGTVLVVDTSAPGREVGTGVPVHEAIDAAGLREVSTVRVLQVPAPRTFGAAVRAALAEHGQEGQAAPWLWLLHDDSAPEPRAHAELLRAGESGPSVAIAGPKQRDWAQPDLLLEAGVRATATGRRVPDIEDGEIDQGQHDAREDVLAVGTAGALVRRTFWDELGGPDPALGPFGDGLDLSQRAWLAGHRVVVVPGAVVHHARASYQGLRDLSSARPDPQTVPDPRRSFAARRRSQLFVWLTTTPWYWVPLVVLAILALAPVRALWRVATKEIGLVAAEMRAAAEVLARPAAVWRARRRHRATRRVPLRYLRPLRASWRDVARAKRNERRSQAAGRAHRVAPSELEIRERAALARQRRGTLALVLLGLTTVALVALAPLLTAGALRGGALAPLDAAARELWRTATSAWVPAGLGHAGPADPLLTVLAVAALPLGGAGGNVLTTAVLLLAVPLAGLGAWFAAGAATRSVLLRAWAAVVWALAPALLVGLGQGRLGAVLAHLALPWAALGVARAVGVHRRDVIVSGLADARRSDDGDDEPAAGPLPAAAAPEAVAPTAAGSISAAAGGGLALAVACAGAPVLLPAAVVVLVLLALVVPRHRRLLALVVVPPLLLLGPLLTAALGTLPDGGWRLLVADPGVPLASDAGAAWLAALGWPLALPGLAGLGEPWLTVVALAGGAAVALVAVLALLRGTGRARAVRAGWVAVVVGLATALLSTRTPVAVGRDLAGEAQVVHGWAGAGTSLALLGLLVATTAGGDGLREWLTERSFGWRQLSAGVVTAVMVLGPLVTAGAWLATVVDQRGQEGPLLALEGREAPPVPALARELQTGPERARVLALSAEGETVRAEVWRHAGPQLSETSTAVAARGLTSAGAPAAPDDATAELYELVAELATGTTDAAGEQLGRLAVGVVLVPPVTDADDATTRQDLIARLDATAGLERVTENDSGVIWRTSRSTGAAGAAQSVARARVVSAEGQVLATVPARPVGASGRVAAGEEGRLVVLAERADTAWRATYNGRSLRATTDGWRQAFELPAHTGRLEISYEPAWLTPWRVAQAVGLGLTVLLALPVRRRREETT</sequence>
<gene>
    <name evidence="6" type="ORF">SAMN05216184_10795</name>
</gene>
<proteinExistence type="inferred from homology"/>
<feature type="transmembrane region" description="Helical" evidence="5">
    <location>
        <begin position="704"/>
        <end position="725"/>
    </location>
</feature>
<dbReference type="EMBL" id="UETB01000007">
    <property type="protein sequence ID" value="SSA43197.1"/>
    <property type="molecule type" value="Genomic_DNA"/>
</dbReference>
<dbReference type="GO" id="GO:0016757">
    <property type="term" value="F:glycosyltransferase activity"/>
    <property type="evidence" value="ECO:0007669"/>
    <property type="project" value="UniProtKB-KW"/>
</dbReference>
<evidence type="ECO:0000256" key="2">
    <source>
        <dbReference type="ARBA" id="ARBA00006739"/>
    </source>
</evidence>
<dbReference type="Gene3D" id="3.90.550.10">
    <property type="entry name" value="Spore Coat Polysaccharide Biosynthesis Protein SpsA, Chain A"/>
    <property type="match status" value="1"/>
</dbReference>
<name>A0A2Y9ALJ0_9MICO</name>
<protein>
    <submittedName>
        <fullName evidence="6">Glycosyltransferase, GT2 family</fullName>
    </submittedName>
</protein>
<reference evidence="6 7" key="1">
    <citation type="submission" date="2016-10" db="EMBL/GenBank/DDBJ databases">
        <authorList>
            <person name="Cai Z."/>
        </authorList>
    </citation>
    <scope>NUCLEOTIDE SEQUENCE [LARGE SCALE GENOMIC DNA]</scope>
    <source>
        <strain evidence="6 7">CGMCC 1.10826</strain>
    </source>
</reference>
<dbReference type="RefSeq" id="WP_110852680.1">
    <property type="nucleotide sequence ID" value="NZ_QKLZ01000007.1"/>
</dbReference>
<feature type="transmembrane region" description="Helical" evidence="5">
    <location>
        <begin position="476"/>
        <end position="497"/>
    </location>
</feature>
<feature type="transmembrane region" description="Helical" evidence="5">
    <location>
        <begin position="737"/>
        <end position="756"/>
    </location>
</feature>
<keyword evidence="7" id="KW-1185">Reference proteome</keyword>
<evidence type="ECO:0000256" key="3">
    <source>
        <dbReference type="ARBA" id="ARBA00022676"/>
    </source>
</evidence>
<keyword evidence="5" id="KW-0472">Membrane</keyword>
<keyword evidence="5" id="KW-0812">Transmembrane</keyword>
<evidence type="ECO:0000256" key="4">
    <source>
        <dbReference type="ARBA" id="ARBA00022679"/>
    </source>
</evidence>
<dbReference type="InterPro" id="IPR029044">
    <property type="entry name" value="Nucleotide-diphossugar_trans"/>
</dbReference>
<keyword evidence="4 6" id="KW-0808">Transferase</keyword>
<keyword evidence="3" id="KW-0328">Glycosyltransferase</keyword>
<feature type="transmembrane region" description="Helical" evidence="5">
    <location>
        <begin position="282"/>
        <end position="302"/>
    </location>
</feature>
<feature type="transmembrane region" description="Helical" evidence="5">
    <location>
        <begin position="504"/>
        <end position="524"/>
    </location>
</feature>
<feature type="transmembrane region" description="Helical" evidence="5">
    <location>
        <begin position="809"/>
        <end position="831"/>
    </location>
</feature>
<dbReference type="PANTHER" id="PTHR43179">
    <property type="entry name" value="RHAMNOSYLTRANSFERASE WBBL"/>
    <property type="match status" value="1"/>
</dbReference>
<feature type="transmembrane region" description="Helical" evidence="5">
    <location>
        <begin position="604"/>
        <end position="630"/>
    </location>
</feature>
<comment type="pathway">
    <text evidence="1">Cell wall biogenesis; cell wall polysaccharide biosynthesis.</text>
</comment>
<keyword evidence="5" id="KW-1133">Transmembrane helix</keyword>
<evidence type="ECO:0000256" key="5">
    <source>
        <dbReference type="SAM" id="Phobius"/>
    </source>
</evidence>
<evidence type="ECO:0000313" key="7">
    <source>
        <dbReference type="Proteomes" id="UP000250222"/>
    </source>
</evidence>
<dbReference type="OrthoDB" id="3734530at2"/>
<dbReference type="SUPFAM" id="SSF53448">
    <property type="entry name" value="Nucleotide-diphospho-sugar transferases"/>
    <property type="match status" value="1"/>
</dbReference>